<protein>
    <recommendedName>
        <fullName evidence="4">Agmatine deiminase</fullName>
    </recommendedName>
</protein>
<comment type="caution">
    <text evidence="2">The sequence shown here is derived from an EMBL/GenBank/DDBJ whole genome shotgun (WGS) entry which is preliminary data.</text>
</comment>
<dbReference type="GO" id="GO:0047632">
    <property type="term" value="F:agmatine deiminase activity"/>
    <property type="evidence" value="ECO:0007669"/>
    <property type="project" value="TreeGrafter"/>
</dbReference>
<dbReference type="InterPro" id="IPR007466">
    <property type="entry name" value="Peptidyl-Arg-deiminase_porph"/>
</dbReference>
<proteinExistence type="predicted"/>
<dbReference type="Proteomes" id="UP000613582">
    <property type="component" value="Unassembled WGS sequence"/>
</dbReference>
<gene>
    <name evidence="2" type="ORF">GCM10011342_11660</name>
</gene>
<evidence type="ECO:0000256" key="1">
    <source>
        <dbReference type="ARBA" id="ARBA00022801"/>
    </source>
</evidence>
<dbReference type="RefSeq" id="WP_188160321.1">
    <property type="nucleotide sequence ID" value="NZ_BMGH01000001.1"/>
</dbReference>
<keyword evidence="3" id="KW-1185">Reference proteome</keyword>
<organism evidence="2 3">
    <name type="scientific">Aquisalinus flavus</name>
    <dbReference type="NCBI Taxonomy" id="1526572"/>
    <lineage>
        <taxon>Bacteria</taxon>
        <taxon>Pseudomonadati</taxon>
        <taxon>Pseudomonadota</taxon>
        <taxon>Alphaproteobacteria</taxon>
        <taxon>Parvularculales</taxon>
        <taxon>Parvularculaceae</taxon>
        <taxon>Aquisalinus</taxon>
    </lineage>
</organism>
<dbReference type="AlphaFoldDB" id="A0A8J2Y3G5"/>
<dbReference type="GO" id="GO:0009446">
    <property type="term" value="P:putrescine biosynthetic process"/>
    <property type="evidence" value="ECO:0007669"/>
    <property type="project" value="InterPro"/>
</dbReference>
<evidence type="ECO:0000313" key="2">
    <source>
        <dbReference type="EMBL" id="GGD04360.1"/>
    </source>
</evidence>
<keyword evidence="1" id="KW-0378">Hydrolase</keyword>
<evidence type="ECO:0008006" key="4">
    <source>
        <dbReference type="Google" id="ProtNLM"/>
    </source>
</evidence>
<dbReference type="GO" id="GO:0004668">
    <property type="term" value="F:protein-arginine deiminase activity"/>
    <property type="evidence" value="ECO:0007669"/>
    <property type="project" value="InterPro"/>
</dbReference>
<dbReference type="PANTHER" id="PTHR31377:SF0">
    <property type="entry name" value="AGMATINE DEIMINASE-RELATED"/>
    <property type="match status" value="1"/>
</dbReference>
<reference evidence="2" key="1">
    <citation type="journal article" date="2014" name="Int. J. Syst. Evol. Microbiol.">
        <title>Complete genome sequence of Corynebacterium casei LMG S-19264T (=DSM 44701T), isolated from a smear-ripened cheese.</title>
        <authorList>
            <consortium name="US DOE Joint Genome Institute (JGI-PGF)"/>
            <person name="Walter F."/>
            <person name="Albersmeier A."/>
            <person name="Kalinowski J."/>
            <person name="Ruckert C."/>
        </authorList>
    </citation>
    <scope>NUCLEOTIDE SEQUENCE</scope>
    <source>
        <strain evidence="2">CGMCC 1.12921</strain>
    </source>
</reference>
<name>A0A8J2Y3G5_9PROT</name>
<evidence type="ECO:0000313" key="3">
    <source>
        <dbReference type="Proteomes" id="UP000613582"/>
    </source>
</evidence>
<dbReference type="Gene3D" id="3.75.10.10">
    <property type="entry name" value="L-arginine/glycine Amidinotransferase, Chain A"/>
    <property type="match status" value="1"/>
</dbReference>
<dbReference type="PANTHER" id="PTHR31377">
    <property type="entry name" value="AGMATINE DEIMINASE-RELATED"/>
    <property type="match status" value="1"/>
</dbReference>
<dbReference type="Pfam" id="PF04371">
    <property type="entry name" value="PAD_porph"/>
    <property type="match status" value="1"/>
</dbReference>
<sequence>MADIHFPAEWDEHEAVWSAWPSAADLWEDNLAPAREEVAALFEAIAMPDPDDDSIAGETVHVLLRGEEARNSAEAMLDDMIQAGRLFLHEAPIGDIWLRDTGPIFVKAGATLTASRFGFNGWGGKYLLDADDEIAPIVAKKASTTLSEHGFILEGGAIDTDGQGTILTTRQCVLNPNRNKGMTEERFEALMAEALGIKKVIWLDDGLLNDHTDGHVDNIARFVAPGKVVCMAPSGEDDPNKDAYRAIRDALAGARDATGRRLEVVEIPSPGRILNQDGDIVPASHMNFYIANKSLVVPVYASSDRQEGYAMEAVELLADAVGREHVHAIDATHVLTGGGSFHCITQQQPR</sequence>
<dbReference type="SUPFAM" id="SSF55909">
    <property type="entry name" value="Pentein"/>
    <property type="match status" value="1"/>
</dbReference>
<accession>A0A8J2Y3G5</accession>
<reference evidence="2" key="2">
    <citation type="submission" date="2020-09" db="EMBL/GenBank/DDBJ databases">
        <authorList>
            <person name="Sun Q."/>
            <person name="Zhou Y."/>
        </authorList>
    </citation>
    <scope>NUCLEOTIDE SEQUENCE</scope>
    <source>
        <strain evidence="2">CGMCC 1.12921</strain>
    </source>
</reference>
<dbReference type="EMBL" id="BMGH01000001">
    <property type="protein sequence ID" value="GGD04360.1"/>
    <property type="molecule type" value="Genomic_DNA"/>
</dbReference>